<sequence length="255" mass="28171">MASILVLGLIGVLIAIVVTVFYLLVYSGLFHSIDIGTKKSPISKIHVAYKFARGSYSDGGPLWTEVSKAAPNLRCFAVYYDDPKTNPAPSLRYIVGTILSEGDNQADAELETQLVNQGFKIADFPEVSNMVQTTFPYVTTLSIYIAVYRVYAALSDYLTANDLCAYPFIELYADGLIHFLAPLSKQKDFYVPETGGIVEISELSADQMDEDEDQEDPQRSGVEEEEPREKVAVPPGEESTNSDSSFEQVDPQETH</sequence>
<evidence type="ECO:0000256" key="1">
    <source>
        <dbReference type="SAM" id="MobiDB-lite"/>
    </source>
</evidence>
<dbReference type="Proteomes" id="UP000887568">
    <property type="component" value="Unplaced"/>
</dbReference>
<feature type="transmembrane region" description="Helical" evidence="2">
    <location>
        <begin position="6"/>
        <end position="29"/>
    </location>
</feature>
<dbReference type="GO" id="GO:0000421">
    <property type="term" value="C:autophagosome membrane"/>
    <property type="evidence" value="ECO:0007669"/>
    <property type="project" value="TreeGrafter"/>
</dbReference>
<feature type="compositionally biased region" description="Basic and acidic residues" evidence="1">
    <location>
        <begin position="216"/>
        <end position="231"/>
    </location>
</feature>
<feature type="region of interest" description="Disordered" evidence="1">
    <location>
        <begin position="202"/>
        <end position="255"/>
    </location>
</feature>
<dbReference type="GO" id="GO:0106300">
    <property type="term" value="P:protein-DNA covalent cross-linking repair"/>
    <property type="evidence" value="ECO:0007669"/>
    <property type="project" value="TreeGrafter"/>
</dbReference>
<dbReference type="Gene3D" id="3.20.80.10">
    <property type="entry name" value="Regulatory factor, effector binding domain"/>
    <property type="match status" value="1"/>
</dbReference>
<dbReference type="InterPro" id="IPR011256">
    <property type="entry name" value="Reg_factor_effector_dom_sf"/>
</dbReference>
<dbReference type="GO" id="GO:0005789">
    <property type="term" value="C:endoplasmic reticulum membrane"/>
    <property type="evidence" value="ECO:0007669"/>
    <property type="project" value="TreeGrafter"/>
</dbReference>
<evidence type="ECO:0000313" key="4">
    <source>
        <dbReference type="Proteomes" id="UP000887568"/>
    </source>
</evidence>
<dbReference type="OMA" id="GPYKECG"/>
<dbReference type="GO" id="GO:0061709">
    <property type="term" value="P:reticulophagy"/>
    <property type="evidence" value="ECO:0007669"/>
    <property type="project" value="TreeGrafter"/>
</dbReference>
<accession>A0A913ZRV9</accession>
<dbReference type="PANTHER" id="PTHR15949">
    <property type="entry name" value="TESTIS-EXPRESSED PROTEIN 264"/>
    <property type="match status" value="1"/>
</dbReference>
<evidence type="ECO:0000256" key="2">
    <source>
        <dbReference type="SAM" id="Phobius"/>
    </source>
</evidence>
<dbReference type="OrthoDB" id="2140079at2759"/>
<dbReference type="AlphaFoldDB" id="A0A913ZRV9"/>
<dbReference type="PANTHER" id="PTHR15949:SF3">
    <property type="entry name" value="TESTIS-EXPRESSED PROTEIN 264"/>
    <property type="match status" value="1"/>
</dbReference>
<proteinExistence type="predicted"/>
<name>A0A913ZRV9_PATMI</name>
<dbReference type="GO" id="GO:0005657">
    <property type="term" value="C:replication fork"/>
    <property type="evidence" value="ECO:0007669"/>
    <property type="project" value="TreeGrafter"/>
</dbReference>
<protein>
    <recommendedName>
        <fullName evidence="5">Testis-expressed sequence 264 protein</fullName>
    </recommendedName>
</protein>
<evidence type="ECO:0008006" key="5">
    <source>
        <dbReference type="Google" id="ProtNLM"/>
    </source>
</evidence>
<reference evidence="3" key="1">
    <citation type="submission" date="2022-11" db="UniProtKB">
        <authorList>
            <consortium name="EnsemblMetazoa"/>
        </authorList>
    </citation>
    <scope>IDENTIFICATION</scope>
</reference>
<organism evidence="3 4">
    <name type="scientific">Patiria miniata</name>
    <name type="common">Bat star</name>
    <name type="synonym">Asterina miniata</name>
    <dbReference type="NCBI Taxonomy" id="46514"/>
    <lineage>
        <taxon>Eukaryota</taxon>
        <taxon>Metazoa</taxon>
        <taxon>Echinodermata</taxon>
        <taxon>Eleutherozoa</taxon>
        <taxon>Asterozoa</taxon>
        <taxon>Asteroidea</taxon>
        <taxon>Valvatacea</taxon>
        <taxon>Valvatida</taxon>
        <taxon>Asterinidae</taxon>
        <taxon>Patiria</taxon>
    </lineage>
</organism>
<dbReference type="CTD" id="51368"/>
<evidence type="ECO:0000313" key="3">
    <source>
        <dbReference type="EnsemblMetazoa" id="XP_038054377.1"/>
    </source>
</evidence>
<keyword evidence="2" id="KW-1133">Transmembrane helix</keyword>
<dbReference type="EnsemblMetazoa" id="XM_038198449.1">
    <property type="protein sequence ID" value="XP_038054377.1"/>
    <property type="gene ID" value="LOC119726672"/>
</dbReference>
<dbReference type="RefSeq" id="XP_038054377.1">
    <property type="nucleotide sequence ID" value="XM_038198449.1"/>
</dbReference>
<keyword evidence="2" id="KW-0812">Transmembrane</keyword>
<dbReference type="SUPFAM" id="SSF55136">
    <property type="entry name" value="Probable bacterial effector-binding domain"/>
    <property type="match status" value="1"/>
</dbReference>
<keyword evidence="2" id="KW-0472">Membrane</keyword>
<dbReference type="GO" id="GO:0005634">
    <property type="term" value="C:nucleus"/>
    <property type="evidence" value="ECO:0007669"/>
    <property type="project" value="TreeGrafter"/>
</dbReference>
<keyword evidence="4" id="KW-1185">Reference proteome</keyword>
<feature type="compositionally biased region" description="Polar residues" evidence="1">
    <location>
        <begin position="238"/>
        <end position="247"/>
    </location>
</feature>
<dbReference type="GeneID" id="119726672"/>